<feature type="region of interest" description="Disordered" evidence="1">
    <location>
        <begin position="36"/>
        <end position="58"/>
    </location>
</feature>
<evidence type="ECO:0000313" key="3">
    <source>
        <dbReference type="Proteomes" id="UP001162156"/>
    </source>
</evidence>
<evidence type="ECO:0000256" key="1">
    <source>
        <dbReference type="SAM" id="MobiDB-lite"/>
    </source>
</evidence>
<gene>
    <name evidence="2" type="ORF">NQ314_009891</name>
</gene>
<name>A0AAV8XVI3_9CUCU</name>
<reference evidence="2" key="1">
    <citation type="journal article" date="2023" name="Insect Mol. Biol.">
        <title>Genome sequencing provides insights into the evolution of gene families encoding plant cell wall-degrading enzymes in longhorned beetles.</title>
        <authorList>
            <person name="Shin N.R."/>
            <person name="Okamura Y."/>
            <person name="Kirsch R."/>
            <person name="Pauchet Y."/>
        </authorList>
    </citation>
    <scope>NUCLEOTIDE SEQUENCE</scope>
    <source>
        <strain evidence="2">RBIC_L_NR</strain>
    </source>
</reference>
<organism evidence="2 3">
    <name type="scientific">Rhamnusium bicolor</name>
    <dbReference type="NCBI Taxonomy" id="1586634"/>
    <lineage>
        <taxon>Eukaryota</taxon>
        <taxon>Metazoa</taxon>
        <taxon>Ecdysozoa</taxon>
        <taxon>Arthropoda</taxon>
        <taxon>Hexapoda</taxon>
        <taxon>Insecta</taxon>
        <taxon>Pterygota</taxon>
        <taxon>Neoptera</taxon>
        <taxon>Endopterygota</taxon>
        <taxon>Coleoptera</taxon>
        <taxon>Polyphaga</taxon>
        <taxon>Cucujiformia</taxon>
        <taxon>Chrysomeloidea</taxon>
        <taxon>Cerambycidae</taxon>
        <taxon>Lepturinae</taxon>
        <taxon>Rhagiini</taxon>
        <taxon>Rhamnusium</taxon>
    </lineage>
</organism>
<comment type="caution">
    <text evidence="2">The sequence shown here is derived from an EMBL/GenBank/DDBJ whole genome shotgun (WGS) entry which is preliminary data.</text>
</comment>
<evidence type="ECO:0000313" key="2">
    <source>
        <dbReference type="EMBL" id="KAJ8942916.1"/>
    </source>
</evidence>
<sequence length="69" mass="7932">MFRTSQDPTRIRPDHKHLKQVIIQDLDTSVSDTCYQSDKANQNEKDSSDSTNPGRSQQETFFKVSCINI</sequence>
<dbReference type="Proteomes" id="UP001162156">
    <property type="component" value="Unassembled WGS sequence"/>
</dbReference>
<accession>A0AAV8XVI3</accession>
<feature type="compositionally biased region" description="Polar residues" evidence="1">
    <location>
        <begin position="49"/>
        <end position="58"/>
    </location>
</feature>
<dbReference type="AlphaFoldDB" id="A0AAV8XVI3"/>
<keyword evidence="3" id="KW-1185">Reference proteome</keyword>
<dbReference type="EMBL" id="JANEYF010002731">
    <property type="protein sequence ID" value="KAJ8942916.1"/>
    <property type="molecule type" value="Genomic_DNA"/>
</dbReference>
<proteinExistence type="predicted"/>
<protein>
    <submittedName>
        <fullName evidence="2">Uncharacterized protein</fullName>
    </submittedName>
</protein>